<evidence type="ECO:0000313" key="1">
    <source>
        <dbReference type="EMBL" id="ONG42273.1"/>
    </source>
</evidence>
<comment type="caution">
    <text evidence="1">The sequence shown here is derived from an EMBL/GenBank/DDBJ whole genome shotgun (WGS) entry which is preliminary data.</text>
</comment>
<dbReference type="AlphaFoldDB" id="A0A1S8CY34"/>
<dbReference type="Proteomes" id="UP000192132">
    <property type="component" value="Unassembled WGS sequence"/>
</dbReference>
<gene>
    <name evidence="1" type="ORF">BKE30_00210</name>
</gene>
<organism evidence="1 2">
    <name type="scientific">Alkanindiges hydrocarboniclasticus</name>
    <dbReference type="NCBI Taxonomy" id="1907941"/>
    <lineage>
        <taxon>Bacteria</taxon>
        <taxon>Pseudomonadati</taxon>
        <taxon>Pseudomonadota</taxon>
        <taxon>Gammaproteobacteria</taxon>
        <taxon>Moraxellales</taxon>
        <taxon>Moraxellaceae</taxon>
        <taxon>Alkanindiges</taxon>
    </lineage>
</organism>
<proteinExistence type="predicted"/>
<accession>A0A1S8CY34</accession>
<protein>
    <submittedName>
        <fullName evidence="1">Uncharacterized protein</fullName>
    </submittedName>
</protein>
<dbReference type="EMBL" id="MLCN01000001">
    <property type="protein sequence ID" value="ONG42273.1"/>
    <property type="molecule type" value="Genomic_DNA"/>
</dbReference>
<keyword evidence="2" id="KW-1185">Reference proteome</keyword>
<reference evidence="1 2" key="1">
    <citation type="submission" date="2016-10" db="EMBL/GenBank/DDBJ databases">
        <title>Draft Genome sequence of Alkanindiges sp. strain H1.</title>
        <authorList>
            <person name="Subhash Y."/>
            <person name="Lee S."/>
        </authorList>
    </citation>
    <scope>NUCLEOTIDE SEQUENCE [LARGE SCALE GENOMIC DNA]</scope>
    <source>
        <strain evidence="1 2">H1</strain>
    </source>
</reference>
<evidence type="ECO:0000313" key="2">
    <source>
        <dbReference type="Proteomes" id="UP000192132"/>
    </source>
</evidence>
<name>A0A1S8CY34_9GAMM</name>
<sequence>MQFKQQPIAQLTPHMMQLLQLPMLRIGPLRKHRKLLIRQVSKPGVRLLPNSLIAKPIYLCWYVGQCFKVQLGNIIA</sequence>